<gene>
    <name evidence="2" type="primary">P0567G03.29</name>
</gene>
<protein>
    <submittedName>
        <fullName evidence="2">HGWP repeat containing protein-like</fullName>
    </submittedName>
</protein>
<evidence type="ECO:0000313" key="2">
    <source>
        <dbReference type="EMBL" id="BAD54549.1"/>
    </source>
</evidence>
<name>Q5Z642_ORYSJ</name>
<reference evidence="3" key="1">
    <citation type="journal article" date="2005" name="Nature">
        <title>The map-based sequence of the rice genome.</title>
        <authorList>
            <consortium name="International rice genome sequencing project (IRGSP)"/>
            <person name="Matsumoto T."/>
            <person name="Wu J."/>
            <person name="Kanamori H."/>
            <person name="Katayose Y."/>
            <person name="Fujisawa M."/>
            <person name="Namiki N."/>
            <person name="Mizuno H."/>
            <person name="Yamamoto K."/>
            <person name="Antonio B.A."/>
            <person name="Baba T."/>
            <person name="Sakata K."/>
            <person name="Nagamura Y."/>
            <person name="Aoki H."/>
            <person name="Arikawa K."/>
            <person name="Arita K."/>
            <person name="Bito T."/>
            <person name="Chiden Y."/>
            <person name="Fujitsuka N."/>
            <person name="Fukunaka R."/>
            <person name="Hamada M."/>
            <person name="Harada C."/>
            <person name="Hayashi A."/>
            <person name="Hijishita S."/>
            <person name="Honda M."/>
            <person name="Hosokawa S."/>
            <person name="Ichikawa Y."/>
            <person name="Idonuma A."/>
            <person name="Iijima M."/>
            <person name="Ikeda M."/>
            <person name="Ikeno M."/>
            <person name="Ito K."/>
            <person name="Ito S."/>
            <person name="Ito T."/>
            <person name="Ito Y."/>
            <person name="Ito Y."/>
            <person name="Iwabuchi A."/>
            <person name="Kamiya K."/>
            <person name="Karasawa W."/>
            <person name="Kurita K."/>
            <person name="Katagiri S."/>
            <person name="Kikuta A."/>
            <person name="Kobayashi H."/>
            <person name="Kobayashi N."/>
            <person name="Machita K."/>
            <person name="Maehara T."/>
            <person name="Masukawa M."/>
            <person name="Mizubayashi T."/>
            <person name="Mukai Y."/>
            <person name="Nagasaki H."/>
            <person name="Nagata Y."/>
            <person name="Naito S."/>
            <person name="Nakashima M."/>
            <person name="Nakama Y."/>
            <person name="Nakamichi Y."/>
            <person name="Nakamura M."/>
            <person name="Meguro A."/>
            <person name="Negishi M."/>
            <person name="Ohta I."/>
            <person name="Ohta T."/>
            <person name="Okamoto M."/>
            <person name="Ono N."/>
            <person name="Saji S."/>
            <person name="Sakaguchi M."/>
            <person name="Sakai K."/>
            <person name="Shibata M."/>
            <person name="Shimokawa T."/>
            <person name="Song J."/>
            <person name="Takazaki Y."/>
            <person name="Terasawa K."/>
            <person name="Tsugane M."/>
            <person name="Tsuji K."/>
            <person name="Ueda S."/>
            <person name="Waki K."/>
            <person name="Yamagata H."/>
            <person name="Yamamoto M."/>
            <person name="Yamamoto S."/>
            <person name="Yamane H."/>
            <person name="Yoshiki S."/>
            <person name="Yoshihara R."/>
            <person name="Yukawa K."/>
            <person name="Zhong H."/>
            <person name="Yano M."/>
            <person name="Yuan Q."/>
            <person name="Ouyang S."/>
            <person name="Liu J."/>
            <person name="Jones K.M."/>
            <person name="Gansberger K."/>
            <person name="Moffat K."/>
            <person name="Hill J."/>
            <person name="Bera J."/>
            <person name="Fadrosh D."/>
            <person name="Jin S."/>
            <person name="Johri S."/>
            <person name="Kim M."/>
            <person name="Overton L."/>
            <person name="Reardon M."/>
            <person name="Tsitrin T."/>
            <person name="Vuong H."/>
            <person name="Weaver B."/>
            <person name="Ciecko A."/>
            <person name="Tallon L."/>
            <person name="Jackson J."/>
            <person name="Pai G."/>
            <person name="Aken S.V."/>
            <person name="Utterback T."/>
            <person name="Reidmuller S."/>
            <person name="Feldblyum T."/>
            <person name="Hsiao J."/>
            <person name="Zismann V."/>
            <person name="Iobst S."/>
            <person name="de Vazeille A.R."/>
            <person name="Buell C.R."/>
            <person name="Ying K."/>
            <person name="Li Y."/>
            <person name="Lu T."/>
            <person name="Huang Y."/>
            <person name="Zhao Q."/>
            <person name="Feng Q."/>
            <person name="Zhang L."/>
            <person name="Zhu J."/>
            <person name="Weng Q."/>
            <person name="Mu J."/>
            <person name="Lu Y."/>
            <person name="Fan D."/>
            <person name="Liu Y."/>
            <person name="Guan J."/>
            <person name="Zhang Y."/>
            <person name="Yu S."/>
            <person name="Liu X."/>
            <person name="Zhang Y."/>
            <person name="Hong G."/>
            <person name="Han B."/>
            <person name="Choisne N."/>
            <person name="Demange N."/>
            <person name="Orjeda G."/>
            <person name="Samain S."/>
            <person name="Cattolico L."/>
            <person name="Pelletier E."/>
            <person name="Couloux A."/>
            <person name="Segurens B."/>
            <person name="Wincker P."/>
            <person name="D'Hont A."/>
            <person name="Scarpelli C."/>
            <person name="Weissenbach J."/>
            <person name="Salanoubat M."/>
            <person name="Quetier F."/>
            <person name="Yu Y."/>
            <person name="Kim H.R."/>
            <person name="Rambo T."/>
            <person name="Currie J."/>
            <person name="Collura K."/>
            <person name="Luo M."/>
            <person name="Yang T."/>
            <person name="Ammiraju J.S.S."/>
            <person name="Engler F."/>
            <person name="Soderlund C."/>
            <person name="Wing R.A."/>
            <person name="Palmer L.E."/>
            <person name="de la Bastide M."/>
            <person name="Spiegel L."/>
            <person name="Nascimento L."/>
            <person name="Zutavern T."/>
            <person name="O'Shaughnessy A."/>
            <person name="Dike S."/>
            <person name="Dedhia N."/>
            <person name="Preston R."/>
            <person name="Balija V."/>
            <person name="McCombie W.R."/>
            <person name="Chow T."/>
            <person name="Chen H."/>
            <person name="Chung M."/>
            <person name="Chen C."/>
            <person name="Shaw J."/>
            <person name="Wu H."/>
            <person name="Hsiao K."/>
            <person name="Chao Y."/>
            <person name="Chu M."/>
            <person name="Cheng C."/>
            <person name="Hour A."/>
            <person name="Lee P."/>
            <person name="Lin S."/>
            <person name="Lin Y."/>
            <person name="Liou J."/>
            <person name="Liu S."/>
            <person name="Hsing Y."/>
            <person name="Raghuvanshi S."/>
            <person name="Mohanty A."/>
            <person name="Bharti A.K."/>
            <person name="Gaur A."/>
            <person name="Gupta V."/>
            <person name="Kumar D."/>
            <person name="Ravi V."/>
            <person name="Vij S."/>
            <person name="Kapur A."/>
            <person name="Khurana P."/>
            <person name="Khurana P."/>
            <person name="Khurana J.P."/>
            <person name="Tyagi A.K."/>
            <person name="Gaikwad K."/>
            <person name="Singh A."/>
            <person name="Dalal V."/>
            <person name="Srivastava S."/>
            <person name="Dixit A."/>
            <person name="Pal A.K."/>
            <person name="Ghazi I.A."/>
            <person name="Yadav M."/>
            <person name="Pandit A."/>
            <person name="Bhargava A."/>
            <person name="Sureshbabu K."/>
            <person name="Batra K."/>
            <person name="Sharma T.R."/>
            <person name="Mohapatra T."/>
            <person name="Singh N.K."/>
            <person name="Messing J."/>
            <person name="Nelson A.B."/>
            <person name="Fuks G."/>
            <person name="Kavchok S."/>
            <person name="Keizer G."/>
            <person name="Linton E."/>
            <person name="Llaca V."/>
            <person name="Song R."/>
            <person name="Tanyolac B."/>
            <person name="Young S."/>
            <person name="Ho-Il K."/>
            <person name="Hahn J.H."/>
            <person name="Sangsakoo G."/>
            <person name="Vanavichit A."/>
            <person name="de Mattos Luiz.A.T."/>
            <person name="Zimmer P.D."/>
            <person name="Malone G."/>
            <person name="Dellagostin O."/>
            <person name="de Oliveira A.C."/>
            <person name="Bevan M."/>
            <person name="Bancroft I."/>
            <person name="Minx P."/>
            <person name="Cordum H."/>
            <person name="Wilson R."/>
            <person name="Cheng Z."/>
            <person name="Jin W."/>
            <person name="Jiang J."/>
            <person name="Leong S.A."/>
            <person name="Iwama H."/>
            <person name="Gojobori T."/>
            <person name="Itoh T."/>
            <person name="Niimura Y."/>
            <person name="Fujii Y."/>
            <person name="Habara T."/>
            <person name="Sakai H."/>
            <person name="Sato Y."/>
            <person name="Wilson G."/>
            <person name="Kumar K."/>
            <person name="McCouch S."/>
            <person name="Juretic N."/>
            <person name="Hoen D."/>
            <person name="Wright S."/>
            <person name="Bruskiewich R."/>
            <person name="Bureau T."/>
            <person name="Miyao A."/>
            <person name="Hirochika H."/>
            <person name="Nishikawa T."/>
            <person name="Kadowaki K."/>
            <person name="Sugiura M."/>
            <person name="Burr B."/>
            <person name="Sasaki T."/>
        </authorList>
    </citation>
    <scope>NUCLEOTIDE SEQUENCE [LARGE SCALE GENOMIC DNA]</scope>
    <source>
        <strain evidence="3">cv. Nipponbare</strain>
    </source>
</reference>
<proteinExistence type="predicted"/>
<evidence type="ECO:0000256" key="1">
    <source>
        <dbReference type="SAM" id="MobiDB-lite"/>
    </source>
</evidence>
<reference evidence="3" key="2">
    <citation type="journal article" date="2008" name="Nucleic Acids Res.">
        <title>The rice annotation project database (RAP-DB): 2008 update.</title>
        <authorList>
            <consortium name="The rice annotation project (RAP)"/>
        </authorList>
    </citation>
    <scope>GENOME REANNOTATION</scope>
    <source>
        <strain evidence="3">cv. Nipponbare</strain>
    </source>
</reference>
<feature type="compositionally biased region" description="Pro residues" evidence="1">
    <location>
        <begin position="54"/>
        <end position="67"/>
    </location>
</feature>
<feature type="compositionally biased region" description="Low complexity" evidence="1">
    <location>
        <begin position="212"/>
        <end position="223"/>
    </location>
</feature>
<feature type="region of interest" description="Disordered" evidence="1">
    <location>
        <begin position="1"/>
        <end position="292"/>
    </location>
</feature>
<accession>Q5Z642</accession>
<feature type="compositionally biased region" description="Low complexity" evidence="1">
    <location>
        <begin position="1"/>
        <end position="12"/>
    </location>
</feature>
<dbReference type="EMBL" id="AP005458">
    <property type="protein sequence ID" value="BAD54549.1"/>
    <property type="molecule type" value="Genomic_DNA"/>
</dbReference>
<organism evidence="2 3">
    <name type="scientific">Oryza sativa subsp. japonica</name>
    <name type="common">Rice</name>
    <dbReference type="NCBI Taxonomy" id="39947"/>
    <lineage>
        <taxon>Eukaryota</taxon>
        <taxon>Viridiplantae</taxon>
        <taxon>Streptophyta</taxon>
        <taxon>Embryophyta</taxon>
        <taxon>Tracheophyta</taxon>
        <taxon>Spermatophyta</taxon>
        <taxon>Magnoliopsida</taxon>
        <taxon>Liliopsida</taxon>
        <taxon>Poales</taxon>
        <taxon>Poaceae</taxon>
        <taxon>BOP clade</taxon>
        <taxon>Oryzoideae</taxon>
        <taxon>Oryzeae</taxon>
        <taxon>Oryzinae</taxon>
        <taxon>Oryza</taxon>
        <taxon>Oryza sativa</taxon>
    </lineage>
</organism>
<feature type="compositionally biased region" description="Basic residues" evidence="1">
    <location>
        <begin position="136"/>
        <end position="167"/>
    </location>
</feature>
<feature type="compositionally biased region" description="Low complexity" evidence="1">
    <location>
        <begin position="230"/>
        <end position="239"/>
    </location>
</feature>
<feature type="compositionally biased region" description="Low complexity" evidence="1">
    <location>
        <begin position="93"/>
        <end position="115"/>
    </location>
</feature>
<feature type="compositionally biased region" description="Basic residues" evidence="1">
    <location>
        <begin position="199"/>
        <end position="211"/>
    </location>
</feature>
<evidence type="ECO:0000313" key="3">
    <source>
        <dbReference type="Proteomes" id="UP000000763"/>
    </source>
</evidence>
<feature type="compositionally biased region" description="Low complexity" evidence="1">
    <location>
        <begin position="25"/>
        <end position="53"/>
    </location>
</feature>
<dbReference type="AlphaFoldDB" id="Q5Z642"/>
<feature type="compositionally biased region" description="Low complexity" evidence="1">
    <location>
        <begin position="282"/>
        <end position="292"/>
    </location>
</feature>
<feature type="compositionally biased region" description="Pro residues" evidence="1">
    <location>
        <begin position="168"/>
        <end position="177"/>
    </location>
</feature>
<sequence>MAAASFAAVSPFARPPSLPLGAIKSSPVPLSSVSAVRRLLPPSGSCSRRAPLSSPSPPSSVPPPPPLRTSSLLGDTSIRFAVLPPTPSAAPLRPSTAGAPSPSATRTAPSPSSAPVRRRRRSGLPPGSAPPPSASPHRRRPRPRLRFARRPSERRRHRHPEPRRRLPPLRPPFPPPSLSRGEPWTVPFVSPFPPLSRVPLRRAVGRRRRPSGRGCAPLPSAAPARPPSGAPSRLPSGPGRQPPAPAGAADARDPRRRPPPAACARSTVDRAADAWAPPPVDPVRAPAPRLTQ</sequence>
<dbReference type="Proteomes" id="UP000000763">
    <property type="component" value="Chromosome 6"/>
</dbReference>